<keyword evidence="3" id="KW-1185">Reference proteome</keyword>
<feature type="compositionally biased region" description="Polar residues" evidence="1">
    <location>
        <begin position="32"/>
        <end position="41"/>
    </location>
</feature>
<evidence type="ECO:0000256" key="1">
    <source>
        <dbReference type="SAM" id="MobiDB-lite"/>
    </source>
</evidence>
<dbReference type="EMBL" id="PYDT01000004">
    <property type="protein sequence ID" value="THU63736.1"/>
    <property type="molecule type" value="Genomic_DNA"/>
</dbReference>
<evidence type="ECO:0000313" key="2">
    <source>
        <dbReference type="EMBL" id="THU63736.1"/>
    </source>
</evidence>
<name>A0A4V4H7G9_MUSBA</name>
<feature type="region of interest" description="Disordered" evidence="1">
    <location>
        <begin position="32"/>
        <end position="100"/>
    </location>
</feature>
<accession>A0A4V4H7G9</accession>
<reference evidence="2 3" key="1">
    <citation type="journal article" date="2019" name="Nat. Plants">
        <title>Genome sequencing of Musa balbisiana reveals subgenome evolution and function divergence in polyploid bananas.</title>
        <authorList>
            <person name="Yao X."/>
        </authorList>
    </citation>
    <scope>NUCLEOTIDE SEQUENCE [LARGE SCALE GENOMIC DNA]</scope>
    <source>
        <strain evidence="3">cv. DH-PKW</strain>
        <tissue evidence="2">Leaves</tissue>
    </source>
</reference>
<dbReference type="AlphaFoldDB" id="A0A4V4H7G9"/>
<dbReference type="Proteomes" id="UP000317650">
    <property type="component" value="Chromosome 1"/>
</dbReference>
<sequence>MTMTEVQNILCELGSSRNTNCGVGRYQKYVPSLQTGKSGSSELPYKNPCTRGGEERKRRERRRSSSPLNAKEGNPRPEKPDEPRHDLSSATDYLSNFKGR</sequence>
<comment type="caution">
    <text evidence="2">The sequence shown here is derived from an EMBL/GenBank/DDBJ whole genome shotgun (WGS) entry which is preliminary data.</text>
</comment>
<evidence type="ECO:0000313" key="3">
    <source>
        <dbReference type="Proteomes" id="UP000317650"/>
    </source>
</evidence>
<protein>
    <submittedName>
        <fullName evidence="2">Uncharacterized protein</fullName>
    </submittedName>
</protein>
<organism evidence="2 3">
    <name type="scientific">Musa balbisiana</name>
    <name type="common">Banana</name>
    <dbReference type="NCBI Taxonomy" id="52838"/>
    <lineage>
        <taxon>Eukaryota</taxon>
        <taxon>Viridiplantae</taxon>
        <taxon>Streptophyta</taxon>
        <taxon>Embryophyta</taxon>
        <taxon>Tracheophyta</taxon>
        <taxon>Spermatophyta</taxon>
        <taxon>Magnoliopsida</taxon>
        <taxon>Liliopsida</taxon>
        <taxon>Zingiberales</taxon>
        <taxon>Musaceae</taxon>
        <taxon>Musa</taxon>
    </lineage>
</organism>
<feature type="compositionally biased region" description="Basic and acidic residues" evidence="1">
    <location>
        <begin position="73"/>
        <end position="87"/>
    </location>
</feature>
<proteinExistence type="predicted"/>
<gene>
    <name evidence="2" type="ORF">C4D60_Mb01t18970</name>
</gene>